<comment type="caution">
    <text evidence="3">The sequence shown here is derived from an EMBL/GenBank/DDBJ whole genome shotgun (WGS) entry which is preliminary data.</text>
</comment>
<proteinExistence type="inferred from homology"/>
<evidence type="ECO:0000259" key="2">
    <source>
        <dbReference type="Pfam" id="PF04754"/>
    </source>
</evidence>
<feature type="domain" description="Transposase (putative) YhgA-like" evidence="2">
    <location>
        <begin position="9"/>
        <end position="209"/>
    </location>
</feature>
<dbReference type="PANTHER" id="PTHR34611">
    <property type="match status" value="1"/>
</dbReference>
<dbReference type="PANTHER" id="PTHR34611:SF2">
    <property type="entry name" value="INACTIVE RECOMBINATION-PROMOTING NUCLEASE-LIKE PROTEIN RPNE-RELATED"/>
    <property type="match status" value="1"/>
</dbReference>
<sequence length="300" mass="34555">MKTKSTPMPHDALFKQFLTHPETAKDFLDIHLPPKLREVCDLSTLKLESGSFIEEDLRPYYSDILYSLKTSHGDGYVYALIEHQSSPDKNMAFRLMRYAIAAMQQHLDAGHEHLPLVIPLLFYHGKVSPYPYNMNWLNAFLDPKLAEELYCQDFTLIDVTVIPDDNIMRHRRIALLELVQKHIRQRDMRELIDQLVTLLLKGYTTDKQVESLMSYILQVGETNNLNALITLLALEVPEHKDTLMTIADQLRQEGEAKGRQEGRQEVLNEMARSMLLRGIERNTVMDVTGLSPDELAQLSH</sequence>
<reference evidence="3 4" key="1">
    <citation type="submission" date="2022-01" db="EMBL/GenBank/DDBJ databases">
        <title>Whole genome-based taxonomy of the Shewanellaceae.</title>
        <authorList>
            <person name="Martin-Rodriguez A.J."/>
        </authorList>
    </citation>
    <scope>NUCLEOTIDE SEQUENCE [LARGE SCALE GENOMIC DNA]</scope>
    <source>
        <strain evidence="3 4">DSM 17177</strain>
    </source>
</reference>
<dbReference type="EMBL" id="JAKIKS010000027">
    <property type="protein sequence ID" value="MCL1124586.1"/>
    <property type="molecule type" value="Genomic_DNA"/>
</dbReference>
<dbReference type="Proteomes" id="UP001203423">
    <property type="component" value="Unassembled WGS sequence"/>
</dbReference>
<accession>A0ABT0LA76</accession>
<dbReference type="NCBIfam" id="TIGR01784">
    <property type="entry name" value="T_den_put_tspse"/>
    <property type="match status" value="1"/>
</dbReference>
<dbReference type="InterPro" id="IPR006842">
    <property type="entry name" value="Transposase_31"/>
</dbReference>
<organism evidence="3 4">
    <name type="scientific">Shewanella surugensis</name>
    <dbReference type="NCBI Taxonomy" id="212020"/>
    <lineage>
        <taxon>Bacteria</taxon>
        <taxon>Pseudomonadati</taxon>
        <taxon>Pseudomonadota</taxon>
        <taxon>Gammaproteobacteria</taxon>
        <taxon>Alteromonadales</taxon>
        <taxon>Shewanellaceae</taxon>
        <taxon>Shewanella</taxon>
    </lineage>
</organism>
<dbReference type="Pfam" id="PF04754">
    <property type="entry name" value="Transposase_31"/>
    <property type="match status" value="1"/>
</dbReference>
<name>A0ABT0LA76_9GAMM</name>
<dbReference type="RefSeq" id="WP_248939919.1">
    <property type="nucleotide sequence ID" value="NZ_JAKIKS010000027.1"/>
</dbReference>
<comment type="similarity">
    <text evidence="1">Belongs to the Rpn/YhgA-like nuclease family.</text>
</comment>
<keyword evidence="4" id="KW-1185">Reference proteome</keyword>
<dbReference type="InterPro" id="IPR010106">
    <property type="entry name" value="RpnA"/>
</dbReference>
<dbReference type="InterPro" id="IPR051699">
    <property type="entry name" value="Rpn/YhgA-like_nuclease"/>
</dbReference>
<protein>
    <submittedName>
        <fullName evidence="3">Rpn family recombination-promoting nuclease/putative transposase</fullName>
    </submittedName>
</protein>
<evidence type="ECO:0000313" key="4">
    <source>
        <dbReference type="Proteomes" id="UP001203423"/>
    </source>
</evidence>
<evidence type="ECO:0000256" key="1">
    <source>
        <dbReference type="ARBA" id="ARBA00009787"/>
    </source>
</evidence>
<evidence type="ECO:0000313" key="3">
    <source>
        <dbReference type="EMBL" id="MCL1124586.1"/>
    </source>
</evidence>
<gene>
    <name evidence="3" type="ORF">L2764_08885</name>
</gene>